<dbReference type="RefSeq" id="XP_056482885.1">
    <property type="nucleotide sequence ID" value="XM_056636855.1"/>
</dbReference>
<reference evidence="2" key="2">
    <citation type="journal article" date="2023" name="IMA Fungus">
        <title>Comparative genomic study of the Penicillium genus elucidates a diverse pangenome and 15 lateral gene transfer events.</title>
        <authorList>
            <person name="Petersen C."/>
            <person name="Sorensen T."/>
            <person name="Nielsen M.R."/>
            <person name="Sondergaard T.E."/>
            <person name="Sorensen J.L."/>
            <person name="Fitzpatrick D.A."/>
            <person name="Frisvad J.C."/>
            <person name="Nielsen K.L."/>
        </authorList>
    </citation>
    <scope>NUCLEOTIDE SEQUENCE</scope>
    <source>
        <strain evidence="2">IBT 29677</strain>
    </source>
</reference>
<proteinExistence type="predicted"/>
<evidence type="ECO:0000259" key="1">
    <source>
        <dbReference type="Pfam" id="PF05368"/>
    </source>
</evidence>
<evidence type="ECO:0000313" key="2">
    <source>
        <dbReference type="EMBL" id="KAJ5379099.1"/>
    </source>
</evidence>
<accession>A0A9W9SKT6</accession>
<evidence type="ECO:0000313" key="3">
    <source>
        <dbReference type="Proteomes" id="UP001147747"/>
    </source>
</evidence>
<dbReference type="CDD" id="cd05269">
    <property type="entry name" value="TMR_SDR_a"/>
    <property type="match status" value="1"/>
</dbReference>
<gene>
    <name evidence="2" type="ORF">N7509_012218</name>
</gene>
<dbReference type="PANTHER" id="PTHR47129">
    <property type="entry name" value="QUINONE OXIDOREDUCTASE 2"/>
    <property type="match status" value="1"/>
</dbReference>
<feature type="domain" description="NmrA-like" evidence="1">
    <location>
        <begin position="5"/>
        <end position="237"/>
    </location>
</feature>
<dbReference type="Gene3D" id="3.90.25.10">
    <property type="entry name" value="UDP-galactose 4-epimerase, domain 1"/>
    <property type="match status" value="1"/>
</dbReference>
<dbReference type="AlphaFoldDB" id="A0A9W9SKT6"/>
<dbReference type="OrthoDB" id="419598at2759"/>
<organism evidence="2 3">
    <name type="scientific">Penicillium cosmopolitanum</name>
    <dbReference type="NCBI Taxonomy" id="1131564"/>
    <lineage>
        <taxon>Eukaryota</taxon>
        <taxon>Fungi</taxon>
        <taxon>Dikarya</taxon>
        <taxon>Ascomycota</taxon>
        <taxon>Pezizomycotina</taxon>
        <taxon>Eurotiomycetes</taxon>
        <taxon>Eurotiomycetidae</taxon>
        <taxon>Eurotiales</taxon>
        <taxon>Aspergillaceae</taxon>
        <taxon>Penicillium</taxon>
    </lineage>
</organism>
<dbReference type="Gene3D" id="3.40.50.720">
    <property type="entry name" value="NAD(P)-binding Rossmann-like Domain"/>
    <property type="match status" value="1"/>
</dbReference>
<protein>
    <recommendedName>
        <fullName evidence="1">NmrA-like domain-containing protein</fullName>
    </recommendedName>
</protein>
<keyword evidence="3" id="KW-1185">Reference proteome</keyword>
<dbReference type="PANTHER" id="PTHR47129:SF1">
    <property type="entry name" value="NMRA-LIKE DOMAIN-CONTAINING PROTEIN"/>
    <property type="match status" value="1"/>
</dbReference>
<sequence length="307" mass="34330">MTLKYLVTGATGGLGKQILAYLVANVPASEYAAASSNEANRKHFEDQGIAFRVVNYDDPASMEKSFQDVENLLFVSTNTFDVEKRRKQHQSFVDAAKKVDVKHVWYTSLAFGGFRSDSKANVQQAHLMTEEMLRVSGINYTSVREGAYTDAFPVFMGWYPSSSTVYLPSDGPVAFTLRDELGEATARLMVRGGYDKEIVLLTAQETITFREIVDVINETTGRSVRVEIVSPDDFVKLKAADDEGGKSEAFFRAILSWYDSISKGEVSTTDPLMTDLLGRPPVGARDAIRGLLKERDYEWHQNYVNRK</sequence>
<comment type="caution">
    <text evidence="2">The sequence shown here is derived from an EMBL/GenBank/DDBJ whole genome shotgun (WGS) entry which is preliminary data.</text>
</comment>
<reference evidence="2" key="1">
    <citation type="submission" date="2022-12" db="EMBL/GenBank/DDBJ databases">
        <authorList>
            <person name="Petersen C."/>
        </authorList>
    </citation>
    <scope>NUCLEOTIDE SEQUENCE</scope>
    <source>
        <strain evidence="2">IBT 29677</strain>
    </source>
</reference>
<dbReference type="Proteomes" id="UP001147747">
    <property type="component" value="Unassembled WGS sequence"/>
</dbReference>
<dbReference type="GeneID" id="81375835"/>
<dbReference type="SUPFAM" id="SSF51735">
    <property type="entry name" value="NAD(P)-binding Rossmann-fold domains"/>
    <property type="match status" value="1"/>
</dbReference>
<dbReference type="EMBL" id="JAPZBU010000011">
    <property type="protein sequence ID" value="KAJ5379099.1"/>
    <property type="molecule type" value="Genomic_DNA"/>
</dbReference>
<dbReference type="InterPro" id="IPR036291">
    <property type="entry name" value="NAD(P)-bd_dom_sf"/>
</dbReference>
<name>A0A9W9SKT6_9EURO</name>
<dbReference type="InterPro" id="IPR052718">
    <property type="entry name" value="NmrA-type_oxidoreductase"/>
</dbReference>
<dbReference type="InterPro" id="IPR008030">
    <property type="entry name" value="NmrA-like"/>
</dbReference>
<dbReference type="Pfam" id="PF05368">
    <property type="entry name" value="NmrA"/>
    <property type="match status" value="1"/>
</dbReference>